<organism evidence="1 2">
    <name type="scientific">Chionoecetes opilio</name>
    <name type="common">Atlantic snow crab</name>
    <name type="synonym">Cancer opilio</name>
    <dbReference type="NCBI Taxonomy" id="41210"/>
    <lineage>
        <taxon>Eukaryota</taxon>
        <taxon>Metazoa</taxon>
        <taxon>Ecdysozoa</taxon>
        <taxon>Arthropoda</taxon>
        <taxon>Crustacea</taxon>
        <taxon>Multicrustacea</taxon>
        <taxon>Malacostraca</taxon>
        <taxon>Eumalacostraca</taxon>
        <taxon>Eucarida</taxon>
        <taxon>Decapoda</taxon>
        <taxon>Pleocyemata</taxon>
        <taxon>Brachyura</taxon>
        <taxon>Eubrachyura</taxon>
        <taxon>Majoidea</taxon>
        <taxon>Majidae</taxon>
        <taxon>Chionoecetes</taxon>
    </lineage>
</organism>
<proteinExistence type="predicted"/>
<comment type="caution">
    <text evidence="1">The sequence shown here is derived from an EMBL/GenBank/DDBJ whole genome shotgun (WGS) entry which is preliminary data.</text>
</comment>
<reference evidence="1" key="1">
    <citation type="submission" date="2020-07" db="EMBL/GenBank/DDBJ databases">
        <title>The High-quality genome of the commercially important snow crab, Chionoecetes opilio.</title>
        <authorList>
            <person name="Jeong J.-H."/>
            <person name="Ryu S."/>
        </authorList>
    </citation>
    <scope>NUCLEOTIDE SEQUENCE</scope>
    <source>
        <strain evidence="1">MADBK_172401_WGS</strain>
        <tissue evidence="1">Digestive gland</tissue>
    </source>
</reference>
<evidence type="ECO:0000313" key="2">
    <source>
        <dbReference type="Proteomes" id="UP000770661"/>
    </source>
</evidence>
<sequence length="147" mass="16659">MSTLHVRLLLPHILKLFESCRDHGVGDSYLQQYQGQLREREKVVGEGRRQQVPALARLPPGSKQRKLSSSFRQVRLQTGQTERRSSYIRHDVISEVPTTPCHDVNVLLCSSFTAATNFRFLLAGRNGMGGWNAYVEVTTSTTQNQPY</sequence>
<name>A0A8J4Y250_CHIOP</name>
<gene>
    <name evidence="1" type="ORF">GWK47_000092</name>
</gene>
<dbReference type="AlphaFoldDB" id="A0A8J4Y250"/>
<evidence type="ECO:0000313" key="1">
    <source>
        <dbReference type="EMBL" id="KAG0715844.1"/>
    </source>
</evidence>
<accession>A0A8J4Y250</accession>
<dbReference type="Proteomes" id="UP000770661">
    <property type="component" value="Unassembled WGS sequence"/>
</dbReference>
<keyword evidence="2" id="KW-1185">Reference proteome</keyword>
<protein>
    <submittedName>
        <fullName evidence="1">Uncharacterized protein</fullName>
    </submittedName>
</protein>
<dbReference type="EMBL" id="JACEEZ010019294">
    <property type="protein sequence ID" value="KAG0715844.1"/>
    <property type="molecule type" value="Genomic_DNA"/>
</dbReference>